<evidence type="ECO:0000313" key="2">
    <source>
        <dbReference type="EnsemblMetazoa" id="AFAF006665-PA"/>
    </source>
</evidence>
<feature type="region of interest" description="Disordered" evidence="1">
    <location>
        <begin position="313"/>
        <end position="346"/>
    </location>
</feature>
<feature type="region of interest" description="Disordered" evidence="1">
    <location>
        <begin position="193"/>
        <end position="301"/>
    </location>
</feature>
<reference evidence="2" key="2">
    <citation type="submission" date="2020-05" db="UniProtKB">
        <authorList>
            <consortium name="EnsemblMetazoa"/>
        </authorList>
    </citation>
    <scope>IDENTIFICATION</scope>
    <source>
        <strain evidence="2">FAR1</strain>
    </source>
</reference>
<dbReference type="Proteomes" id="UP000075886">
    <property type="component" value="Unassembled WGS sequence"/>
</dbReference>
<accession>A0A182QB55</accession>
<feature type="compositionally biased region" description="Polar residues" evidence="1">
    <location>
        <begin position="163"/>
        <end position="174"/>
    </location>
</feature>
<organism evidence="2 3">
    <name type="scientific">Anopheles farauti</name>
    <dbReference type="NCBI Taxonomy" id="69004"/>
    <lineage>
        <taxon>Eukaryota</taxon>
        <taxon>Metazoa</taxon>
        <taxon>Ecdysozoa</taxon>
        <taxon>Arthropoda</taxon>
        <taxon>Hexapoda</taxon>
        <taxon>Insecta</taxon>
        <taxon>Pterygota</taxon>
        <taxon>Neoptera</taxon>
        <taxon>Endopterygota</taxon>
        <taxon>Diptera</taxon>
        <taxon>Nematocera</taxon>
        <taxon>Culicoidea</taxon>
        <taxon>Culicidae</taxon>
        <taxon>Anophelinae</taxon>
        <taxon>Anopheles</taxon>
    </lineage>
</organism>
<dbReference type="AlphaFoldDB" id="A0A182QB55"/>
<feature type="compositionally biased region" description="Basic residues" evidence="1">
    <location>
        <begin position="247"/>
        <end position="261"/>
    </location>
</feature>
<name>A0A182QB55_9DIPT</name>
<reference evidence="3" key="1">
    <citation type="submission" date="2014-01" db="EMBL/GenBank/DDBJ databases">
        <title>The Genome Sequence of Anopheles farauti FAR1 (V2).</title>
        <authorList>
            <consortium name="The Broad Institute Genomics Platform"/>
            <person name="Neafsey D.E."/>
            <person name="Besansky N."/>
            <person name="Howell P."/>
            <person name="Walton C."/>
            <person name="Young S.K."/>
            <person name="Zeng Q."/>
            <person name="Gargeya S."/>
            <person name="Fitzgerald M."/>
            <person name="Haas B."/>
            <person name="Abouelleil A."/>
            <person name="Allen A.W."/>
            <person name="Alvarado L."/>
            <person name="Arachchi H.M."/>
            <person name="Berlin A.M."/>
            <person name="Chapman S.B."/>
            <person name="Gainer-Dewar J."/>
            <person name="Goldberg J."/>
            <person name="Griggs A."/>
            <person name="Gujja S."/>
            <person name="Hansen M."/>
            <person name="Howarth C."/>
            <person name="Imamovic A."/>
            <person name="Ireland A."/>
            <person name="Larimer J."/>
            <person name="McCowan C."/>
            <person name="Murphy C."/>
            <person name="Pearson M."/>
            <person name="Poon T.W."/>
            <person name="Priest M."/>
            <person name="Roberts A."/>
            <person name="Saif S."/>
            <person name="Shea T."/>
            <person name="Sisk P."/>
            <person name="Sykes S."/>
            <person name="Wortman J."/>
            <person name="Nusbaum C."/>
            <person name="Birren B."/>
        </authorList>
    </citation>
    <scope>NUCLEOTIDE SEQUENCE [LARGE SCALE GENOMIC DNA]</scope>
    <source>
        <strain evidence="3">FAR1</strain>
    </source>
</reference>
<evidence type="ECO:0000256" key="1">
    <source>
        <dbReference type="SAM" id="MobiDB-lite"/>
    </source>
</evidence>
<feature type="region of interest" description="Disordered" evidence="1">
    <location>
        <begin position="363"/>
        <end position="402"/>
    </location>
</feature>
<dbReference type="EnsemblMetazoa" id="AFAF006665-RA">
    <property type="protein sequence ID" value="AFAF006665-PA"/>
    <property type="gene ID" value="AFAF006665"/>
</dbReference>
<protein>
    <submittedName>
        <fullName evidence="2">Uncharacterized protein</fullName>
    </submittedName>
</protein>
<evidence type="ECO:0000313" key="3">
    <source>
        <dbReference type="Proteomes" id="UP000075886"/>
    </source>
</evidence>
<feature type="region of interest" description="Disordered" evidence="1">
    <location>
        <begin position="161"/>
        <end position="181"/>
    </location>
</feature>
<dbReference type="EMBL" id="AXCN02002175">
    <property type="status" value="NOT_ANNOTATED_CDS"/>
    <property type="molecule type" value="Genomic_DNA"/>
</dbReference>
<dbReference type="VEuPathDB" id="VectorBase:AFAF006665"/>
<proteinExistence type="predicted"/>
<feature type="compositionally biased region" description="Low complexity" evidence="1">
    <location>
        <begin position="193"/>
        <end position="209"/>
    </location>
</feature>
<sequence length="415" mass="45334">MSKWNKSQGVVVPLESLLKERRKENCPAPRRSAGLVGRWGITSFTSIRSRSYVAEYNNIDLKDPTGLELGAGVDSSENVVNLLGSNTSEPVRPRKFFKSRNTIPPPPPLPVDHLAGHSPYAGNAMPMGYNMLGPGSMSGATTTTTTPPQQHFYQPLSAAAATPQFSPTGPQSANVGHLPGHLGNDAMAYALHLQQQQHQQQQHQQQLLHTAPLVKEKKGPGRKRKKTTVEAGDPASSTIRKLPASKPPKKEKKEKRPKKAKKEPMVVSGGGTEQEQPKRNSSRIRNRVVNYNEDEDSNDYDRSVADRRTKLNNVHQHPVIGTPDYGMPPGVEEPSFEKQPQQQQLHHDPYVTTAYHATIAVHRQVSSSSSPAGGGYHSGGEGRYGTGKPNTVATPLPSPSEHRPILLRISKLAHV</sequence>
<keyword evidence="3" id="KW-1185">Reference proteome</keyword>
<feature type="compositionally biased region" description="Gly residues" evidence="1">
    <location>
        <begin position="372"/>
        <end position="385"/>
    </location>
</feature>
<dbReference type="STRING" id="69004.A0A182QB55"/>